<dbReference type="Gene3D" id="3.30.1330.40">
    <property type="entry name" value="RutC-like"/>
    <property type="match status" value="1"/>
</dbReference>
<dbReference type="InterPro" id="IPR006175">
    <property type="entry name" value="YjgF/YER057c/UK114"/>
</dbReference>
<sequence length="155" mass="16306">MSQIVSKFQELGLTLPACPAPVAAYVPATRFGDTIIVSGQLPSVKGDFSAFTGVVPNQISVEKAKEAAQICFLNNIAAALTQLKAGETLRLVQIQGFVQSANDFHDQPIVLNGASELAVQILGENGKHARTAVGVSTLPKNVAVEISCTFQAIKE</sequence>
<dbReference type="RefSeq" id="WP_073424463.1">
    <property type="nucleotide sequence ID" value="NZ_UHJL01000001.1"/>
</dbReference>
<dbReference type="SUPFAM" id="SSF55298">
    <property type="entry name" value="YjgF-like"/>
    <property type="match status" value="1"/>
</dbReference>
<evidence type="ECO:0000313" key="1">
    <source>
        <dbReference type="EMBL" id="SUQ19750.1"/>
    </source>
</evidence>
<dbReference type="AlphaFoldDB" id="A0A380RW15"/>
<dbReference type="InterPro" id="IPR035959">
    <property type="entry name" value="RutC-like_sf"/>
</dbReference>
<dbReference type="Proteomes" id="UP000255423">
    <property type="component" value="Unassembled WGS sequence"/>
</dbReference>
<dbReference type="CDD" id="cd02199">
    <property type="entry name" value="YjgF_YER057c_UK114_like_1"/>
    <property type="match status" value="1"/>
</dbReference>
<name>A0A380RW15_FIBSU</name>
<evidence type="ECO:0000313" key="2">
    <source>
        <dbReference type="Proteomes" id="UP000255423"/>
    </source>
</evidence>
<dbReference type="PANTHER" id="PTHR43760">
    <property type="entry name" value="ENDORIBONUCLEASE-RELATED"/>
    <property type="match status" value="1"/>
</dbReference>
<proteinExistence type="predicted"/>
<protein>
    <submittedName>
        <fullName evidence="1">Enamine deaminase RidA, house cleaning of reactive enamine intermediates, YjgF/YER057c/UK114 family</fullName>
    </submittedName>
</protein>
<gene>
    <name evidence="1" type="ORF">SAMN05661053_0991</name>
</gene>
<dbReference type="PANTHER" id="PTHR43760:SF1">
    <property type="entry name" value="ENDORIBONUCLEASE L-PSP_CHORISMATE MUTASE-LIKE DOMAIN-CONTAINING PROTEIN"/>
    <property type="match status" value="1"/>
</dbReference>
<dbReference type="EMBL" id="UHJL01000001">
    <property type="protein sequence ID" value="SUQ19750.1"/>
    <property type="molecule type" value="Genomic_DNA"/>
</dbReference>
<dbReference type="InterPro" id="IPR013813">
    <property type="entry name" value="Endoribo_LPSP/chorism_mut-like"/>
</dbReference>
<reference evidence="1 2" key="1">
    <citation type="submission" date="2017-08" db="EMBL/GenBank/DDBJ databases">
        <authorList>
            <person name="de Groot N.N."/>
        </authorList>
    </citation>
    <scope>NUCLEOTIDE SEQUENCE [LARGE SCALE GENOMIC DNA]</scope>
    <source>
        <strain evidence="1 2">HM2</strain>
    </source>
</reference>
<accession>A0A380RW15</accession>
<dbReference type="Pfam" id="PF01042">
    <property type="entry name" value="Ribonuc_L-PSP"/>
    <property type="match status" value="1"/>
</dbReference>
<organism evidence="1 2">
    <name type="scientific">Fibrobacter succinogenes</name>
    <name type="common">Bacteroides succinogenes</name>
    <dbReference type="NCBI Taxonomy" id="833"/>
    <lineage>
        <taxon>Bacteria</taxon>
        <taxon>Pseudomonadati</taxon>
        <taxon>Fibrobacterota</taxon>
        <taxon>Fibrobacteria</taxon>
        <taxon>Fibrobacterales</taxon>
        <taxon>Fibrobacteraceae</taxon>
        <taxon>Fibrobacter</taxon>
    </lineage>
</organism>